<proteinExistence type="predicted"/>
<evidence type="ECO:0000313" key="2">
    <source>
        <dbReference type="Proteomes" id="UP000317717"/>
    </source>
</evidence>
<name>A0A4Y3JAS0_ACIPI</name>
<dbReference type="EMBL" id="BJLJ01000008">
    <property type="protein sequence ID" value="GEA67790.1"/>
    <property type="molecule type" value="Genomic_DNA"/>
</dbReference>
<gene>
    <name evidence="1" type="ORF">PA3_19480</name>
</gene>
<dbReference type="AlphaFoldDB" id="A0A4Y3JAS0"/>
<dbReference type="Proteomes" id="UP000317717">
    <property type="component" value="Unassembled WGS sequence"/>
</dbReference>
<protein>
    <submittedName>
        <fullName evidence="1">Uncharacterized protein</fullName>
    </submittedName>
</protein>
<reference evidence="1 2" key="1">
    <citation type="submission" date="2019-06" db="EMBL/GenBank/DDBJ databases">
        <title>Whole genome shotgun sequence of Acinetobacter pittii NBRC 110514.</title>
        <authorList>
            <person name="Hosoyama A."/>
            <person name="Uohara A."/>
            <person name="Ohji S."/>
            <person name="Ichikawa N."/>
        </authorList>
    </citation>
    <scope>NUCLEOTIDE SEQUENCE [LARGE SCALE GENOMIC DNA]</scope>
    <source>
        <strain evidence="1 2">NBRC 110514</strain>
    </source>
</reference>
<organism evidence="1 2">
    <name type="scientific">Acinetobacter pittii</name>
    <name type="common">Acinetobacter genomosp. 3</name>
    <dbReference type="NCBI Taxonomy" id="48296"/>
    <lineage>
        <taxon>Bacteria</taxon>
        <taxon>Pseudomonadati</taxon>
        <taxon>Pseudomonadota</taxon>
        <taxon>Gammaproteobacteria</taxon>
        <taxon>Moraxellales</taxon>
        <taxon>Moraxellaceae</taxon>
        <taxon>Acinetobacter</taxon>
        <taxon>Acinetobacter calcoaceticus/baumannii complex</taxon>
    </lineage>
</organism>
<evidence type="ECO:0000313" key="1">
    <source>
        <dbReference type="EMBL" id="GEA67790.1"/>
    </source>
</evidence>
<comment type="caution">
    <text evidence="1">The sequence shown here is derived from an EMBL/GenBank/DDBJ whole genome shotgun (WGS) entry which is preliminary data.</text>
</comment>
<accession>A0A4Y3JAS0</accession>
<sequence length="76" mass="8531">MYVSTASLLIVAAVYVYVPEFGAVAVQSAWAELKNVKIRHSKPVPKKYFRINESALNVVGWLKLAIFIDIHKAPIF</sequence>